<dbReference type="PANTHER" id="PTHR47256:SF1">
    <property type="entry name" value="ZN(II)2CYS6 TRANSCRIPTION FACTOR (EUROFUNG)"/>
    <property type="match status" value="1"/>
</dbReference>
<proteinExistence type="predicted"/>
<dbReference type="SMART" id="SM00066">
    <property type="entry name" value="GAL4"/>
    <property type="match status" value="1"/>
</dbReference>
<dbReference type="InterPro" id="IPR053187">
    <property type="entry name" value="Notoamide_regulator"/>
</dbReference>
<dbReference type="SUPFAM" id="SSF57701">
    <property type="entry name" value="Zn2/Cys6 DNA-binding domain"/>
    <property type="match status" value="1"/>
</dbReference>
<dbReference type="Proteomes" id="UP001586593">
    <property type="component" value="Unassembled WGS sequence"/>
</dbReference>
<organism evidence="4 5">
    <name type="scientific">Phialemonium thermophilum</name>
    <dbReference type="NCBI Taxonomy" id="223376"/>
    <lineage>
        <taxon>Eukaryota</taxon>
        <taxon>Fungi</taxon>
        <taxon>Dikarya</taxon>
        <taxon>Ascomycota</taxon>
        <taxon>Pezizomycotina</taxon>
        <taxon>Sordariomycetes</taxon>
        <taxon>Sordariomycetidae</taxon>
        <taxon>Cephalothecales</taxon>
        <taxon>Cephalothecaceae</taxon>
        <taxon>Phialemonium</taxon>
    </lineage>
</organism>
<dbReference type="PROSITE" id="PS50048">
    <property type="entry name" value="ZN2_CY6_FUNGAL_2"/>
    <property type="match status" value="1"/>
</dbReference>
<dbReference type="PANTHER" id="PTHR47256">
    <property type="entry name" value="ZN(II)2CYS6 TRANSCRIPTION FACTOR (EUROFUNG)-RELATED"/>
    <property type="match status" value="1"/>
</dbReference>
<feature type="region of interest" description="Disordered" evidence="2">
    <location>
        <begin position="726"/>
        <end position="765"/>
    </location>
</feature>
<dbReference type="PROSITE" id="PS00463">
    <property type="entry name" value="ZN2_CY6_FUNGAL_1"/>
    <property type="match status" value="1"/>
</dbReference>
<dbReference type="CDD" id="cd12148">
    <property type="entry name" value="fungal_TF_MHR"/>
    <property type="match status" value="1"/>
</dbReference>
<protein>
    <recommendedName>
        <fullName evidence="3">Zn(2)-C6 fungal-type domain-containing protein</fullName>
    </recommendedName>
</protein>
<reference evidence="4 5" key="1">
    <citation type="journal article" date="2024" name="Commun. Biol.">
        <title>Comparative genomic analysis of thermophilic fungi reveals convergent evolutionary adaptations and gene losses.</title>
        <authorList>
            <person name="Steindorff A.S."/>
            <person name="Aguilar-Pontes M.V."/>
            <person name="Robinson A.J."/>
            <person name="Andreopoulos B."/>
            <person name="LaButti K."/>
            <person name="Kuo A."/>
            <person name="Mondo S."/>
            <person name="Riley R."/>
            <person name="Otillar R."/>
            <person name="Haridas S."/>
            <person name="Lipzen A."/>
            <person name="Grimwood J."/>
            <person name="Schmutz J."/>
            <person name="Clum A."/>
            <person name="Reid I.D."/>
            <person name="Moisan M.C."/>
            <person name="Butler G."/>
            <person name="Nguyen T.T.M."/>
            <person name="Dewar K."/>
            <person name="Conant G."/>
            <person name="Drula E."/>
            <person name="Henrissat B."/>
            <person name="Hansel C."/>
            <person name="Singer S."/>
            <person name="Hutchinson M.I."/>
            <person name="de Vries R.P."/>
            <person name="Natvig D.O."/>
            <person name="Powell A.J."/>
            <person name="Tsang A."/>
            <person name="Grigoriev I.V."/>
        </authorList>
    </citation>
    <scope>NUCLEOTIDE SEQUENCE [LARGE SCALE GENOMIC DNA]</scope>
    <source>
        <strain evidence="4 5">ATCC 24622</strain>
    </source>
</reference>
<keyword evidence="5" id="KW-1185">Reference proteome</keyword>
<dbReference type="InterPro" id="IPR036864">
    <property type="entry name" value="Zn2-C6_fun-type_DNA-bd_sf"/>
</dbReference>
<dbReference type="CDD" id="cd00067">
    <property type="entry name" value="GAL4"/>
    <property type="match status" value="1"/>
</dbReference>
<keyword evidence="1" id="KW-0539">Nucleus</keyword>
<dbReference type="Gene3D" id="4.10.240.10">
    <property type="entry name" value="Zn(2)-C6 fungal-type DNA-binding domain"/>
    <property type="match status" value="1"/>
</dbReference>
<feature type="domain" description="Zn(2)-C6 fungal-type" evidence="3">
    <location>
        <begin position="46"/>
        <end position="76"/>
    </location>
</feature>
<feature type="compositionally biased region" description="Polar residues" evidence="2">
    <location>
        <begin position="734"/>
        <end position="744"/>
    </location>
</feature>
<dbReference type="Pfam" id="PF00172">
    <property type="entry name" value="Zn_clus"/>
    <property type="match status" value="1"/>
</dbReference>
<dbReference type="EMBL" id="JAZHXJ010000247">
    <property type="protein sequence ID" value="KAL1867156.1"/>
    <property type="molecule type" value="Genomic_DNA"/>
</dbReference>
<evidence type="ECO:0000313" key="5">
    <source>
        <dbReference type="Proteomes" id="UP001586593"/>
    </source>
</evidence>
<feature type="region of interest" description="Disordered" evidence="2">
    <location>
        <begin position="218"/>
        <end position="242"/>
    </location>
</feature>
<accession>A0ABR3WTZ9</accession>
<sequence>MSQQGRKLRDILPATQSQPPDNSSGSTNAAWELPPKKRKTSRVRISCRNCRTKKIACDNQYPRCTACRKRDEECVYPVDEPLSGANMTNEDAASVVRLLRTLPEDQAAELFRNLRTGSAVSANTSSAASSHGTPQGGGVALPPESRPLSPGDLAPPARSSLEFEVMIRHPIAYPTLLPVELAYMTLDELLNPRWSATPFGVVPPSPATAINNLRRYEATEQASTPAHRRTKQPYGQSPIAEEQEPYCDPRLANLTISRWTQVPITNDLAARIVSHYLETDHPLLGFFDADLFIRDLVSEGTYFCTGLLVNALLAWACLGYSVIDPDALVLSRTFFEVAKQQWEDERHTNQLTVAASAQFLSLTAASYGNDEEATGYLNDGISIGQRMGLFGVKSEADSATMWLDNHTDWIHAASQTAWGVFGWVVTHCLQFHVGKITDPPFLQIPGSANQPLRSYLGHAFPHFCRLWTIANSFMLEYYNGGLPAIDRASLEFAESALRELLAWADALPIELCRAGDIEHTTVLLHITFHTIVLDLMRPFLHDSNPDIRLSDFQSSQSSPEAMYLASVNQLKRLVVLCWNHFPRAAYSFLSHQSLLYLANAMLRDPSPQPGLRRTDSDAERRLYFHLCLSNYLQLCPIYRVTTTIVRGLLSMAVRKKIMTVEEALDFSRRLDESSRTHGISDHPKASLILDLDLAVTDPGAAQVDTLADTFDELTLFGEFTNVHKESDEDVQLDLSGTESIQGPQGQSGTGAVSGSGKGKESASRR</sequence>
<dbReference type="InterPro" id="IPR001138">
    <property type="entry name" value="Zn2Cys6_DnaBD"/>
</dbReference>
<feature type="region of interest" description="Disordered" evidence="2">
    <location>
        <begin position="122"/>
        <end position="155"/>
    </location>
</feature>
<name>A0ABR3WTZ9_9PEZI</name>
<feature type="compositionally biased region" description="Polar residues" evidence="2">
    <location>
        <begin position="14"/>
        <end position="29"/>
    </location>
</feature>
<feature type="compositionally biased region" description="Gly residues" evidence="2">
    <location>
        <begin position="745"/>
        <end position="756"/>
    </location>
</feature>
<gene>
    <name evidence="4" type="ORF">VTK73DRAFT_4318</name>
</gene>
<evidence type="ECO:0000256" key="1">
    <source>
        <dbReference type="ARBA" id="ARBA00023242"/>
    </source>
</evidence>
<feature type="region of interest" description="Disordered" evidence="2">
    <location>
        <begin position="1"/>
        <end position="38"/>
    </location>
</feature>
<evidence type="ECO:0000256" key="2">
    <source>
        <dbReference type="SAM" id="MobiDB-lite"/>
    </source>
</evidence>
<evidence type="ECO:0000259" key="3">
    <source>
        <dbReference type="PROSITE" id="PS50048"/>
    </source>
</evidence>
<evidence type="ECO:0000313" key="4">
    <source>
        <dbReference type="EMBL" id="KAL1867156.1"/>
    </source>
</evidence>
<comment type="caution">
    <text evidence="4">The sequence shown here is derived from an EMBL/GenBank/DDBJ whole genome shotgun (WGS) entry which is preliminary data.</text>
</comment>